<evidence type="ECO:0000259" key="2">
    <source>
        <dbReference type="Pfam" id="PF01757"/>
    </source>
</evidence>
<feature type="transmembrane region" description="Helical" evidence="1">
    <location>
        <begin position="355"/>
        <end position="375"/>
    </location>
</feature>
<proteinExistence type="predicted"/>
<dbReference type="Pfam" id="PF19040">
    <property type="entry name" value="SGNH"/>
    <property type="match status" value="1"/>
</dbReference>
<dbReference type="EMBL" id="JAQTJH010000010">
    <property type="protein sequence ID" value="MDK2062609.1"/>
    <property type="molecule type" value="Genomic_DNA"/>
</dbReference>
<feature type="transmembrane region" description="Helical" evidence="1">
    <location>
        <begin position="103"/>
        <end position="122"/>
    </location>
</feature>
<name>A0AAW6VQB0_9BACT</name>
<dbReference type="RefSeq" id="WP_284074848.1">
    <property type="nucleotide sequence ID" value="NZ_JAQTJH010000010.1"/>
</dbReference>
<feature type="domain" description="SGNH" evidence="3">
    <location>
        <begin position="419"/>
        <end position="651"/>
    </location>
</feature>
<dbReference type="InterPro" id="IPR043968">
    <property type="entry name" value="SGNH"/>
</dbReference>
<gene>
    <name evidence="4" type="ORF">PT520_08765</name>
</gene>
<dbReference type="Proteomes" id="UP001237843">
    <property type="component" value="Unassembled WGS sequence"/>
</dbReference>
<reference evidence="4" key="1">
    <citation type="journal article" date="2023" name="Antibiotics">
        <title>Genomic Characterization of Antibiotic-Resistant Campylobacterales Isolated from Chilean Poultry Meat.</title>
        <authorList>
            <person name="Concha-Toloza M."/>
            <person name="Lopez-Cantillo M."/>
            <person name="Molina-Mora J.A."/>
            <person name="Collado L."/>
        </authorList>
    </citation>
    <scope>NUCLEOTIDE SEQUENCE</scope>
    <source>
        <strain evidence="4">FR1p273A</strain>
    </source>
</reference>
<sequence length="663" mass="76613">MSNNLKYRPEIDGLRAIAILSVLIFHIDATHLSGGFVGVDIFFVISGFLITGIIKNEIETTGKFSFKNFYIRRVKRLFPALFFTLIVASISTVLLFSPSLLRSFGGALATSLLSVSNFFFWIEADYFDVSSKLKPLLHTWSLSIEEQFYLFWPLALVFLLGIKSKRIVVLSMVILTLLSLWLNLVFQSGEVIASEYFEDGKSTIFFLLPFRVYEFMLGALLVWFIHYELKQKYMYDILFIFGLLTIGCSVVFFDETILFPSLYGLLPVVGTVLLIYSSVHSKFKVVLSNKLFVVIGLISYSLYLVHWPIIVFWNYLDNEITKYDKLYMLLLSFVLAYISYKFVEQPFRKKEVTFKLKLLLFAGFPALVWVGIHMYNHDGWTWRVNNKIDIEDGYNASLFHKEFYGGTGYKKYGLISGNNMSEKNIILVGDSHSLHYAKGIEDVLLEDKSFNFYTSSLNSFLYLPNFTRTTHGKDWDSLTTKDFEKTIGLINEMPNDKNTIVILSHSWVSQLKIAGIKNSENKLIRKDIGIEEIKKGIIEFKNLIGDRQLVVIGQVPTTNKEILYDIFTRPRFFVKMKNIEEYLLMELNEEYKQFNDNIYKYSLDTGIFIFLNPCDVLCKNNLCITTVNNKLIYSDSTHLSFDGSIFVINRLKEKIINILYGEI</sequence>
<feature type="transmembrane region" description="Helical" evidence="1">
    <location>
        <begin position="291"/>
        <end position="314"/>
    </location>
</feature>
<organism evidence="4 5">
    <name type="scientific">Aliarcobacter butzleri</name>
    <dbReference type="NCBI Taxonomy" id="28197"/>
    <lineage>
        <taxon>Bacteria</taxon>
        <taxon>Pseudomonadati</taxon>
        <taxon>Campylobacterota</taxon>
        <taxon>Epsilonproteobacteria</taxon>
        <taxon>Campylobacterales</taxon>
        <taxon>Arcobacteraceae</taxon>
        <taxon>Aliarcobacter</taxon>
    </lineage>
</organism>
<feature type="transmembrane region" description="Helical" evidence="1">
    <location>
        <begin position="12"/>
        <end position="29"/>
    </location>
</feature>
<feature type="transmembrane region" description="Helical" evidence="1">
    <location>
        <begin position="259"/>
        <end position="279"/>
    </location>
</feature>
<feature type="transmembrane region" description="Helical" evidence="1">
    <location>
        <begin position="35"/>
        <end position="56"/>
    </location>
</feature>
<evidence type="ECO:0000259" key="3">
    <source>
        <dbReference type="Pfam" id="PF19040"/>
    </source>
</evidence>
<dbReference type="InterPro" id="IPR050879">
    <property type="entry name" value="Acyltransferase_3"/>
</dbReference>
<protein>
    <submittedName>
        <fullName evidence="4">Acyltransferase family protein</fullName>
    </submittedName>
</protein>
<accession>A0AAW6VQB0</accession>
<dbReference type="PANTHER" id="PTHR23028:SF53">
    <property type="entry name" value="ACYL_TRANSF_3 DOMAIN-CONTAINING PROTEIN"/>
    <property type="match status" value="1"/>
</dbReference>
<dbReference type="GO" id="GO:0016020">
    <property type="term" value="C:membrane"/>
    <property type="evidence" value="ECO:0007669"/>
    <property type="project" value="TreeGrafter"/>
</dbReference>
<dbReference type="InterPro" id="IPR002656">
    <property type="entry name" value="Acyl_transf_3_dom"/>
</dbReference>
<comment type="caution">
    <text evidence="4">The sequence shown here is derived from an EMBL/GenBank/DDBJ whole genome shotgun (WGS) entry which is preliminary data.</text>
</comment>
<feature type="transmembrane region" description="Helical" evidence="1">
    <location>
        <begin position="204"/>
        <end position="226"/>
    </location>
</feature>
<feature type="transmembrane region" description="Helical" evidence="1">
    <location>
        <begin position="167"/>
        <end position="184"/>
    </location>
</feature>
<feature type="transmembrane region" description="Helical" evidence="1">
    <location>
        <begin position="77"/>
        <end position="97"/>
    </location>
</feature>
<dbReference type="Pfam" id="PF01757">
    <property type="entry name" value="Acyl_transf_3"/>
    <property type="match status" value="1"/>
</dbReference>
<dbReference type="GO" id="GO:0016747">
    <property type="term" value="F:acyltransferase activity, transferring groups other than amino-acyl groups"/>
    <property type="evidence" value="ECO:0007669"/>
    <property type="project" value="InterPro"/>
</dbReference>
<keyword evidence="1" id="KW-0472">Membrane</keyword>
<reference evidence="4" key="2">
    <citation type="submission" date="2023-02" db="EMBL/GenBank/DDBJ databases">
        <authorList>
            <person name="Concha-Toloza M."/>
            <person name="Lopez-Cantillo M."/>
            <person name="Molina-Mora J."/>
            <person name="Collado L."/>
        </authorList>
    </citation>
    <scope>NUCLEOTIDE SEQUENCE</scope>
    <source>
        <strain evidence="4">FR1p273A</strain>
    </source>
</reference>
<feature type="transmembrane region" description="Helical" evidence="1">
    <location>
        <begin position="326"/>
        <end position="343"/>
    </location>
</feature>
<keyword evidence="1" id="KW-1133">Transmembrane helix</keyword>
<dbReference type="AlphaFoldDB" id="A0AAW6VQB0"/>
<keyword evidence="1" id="KW-0812">Transmembrane</keyword>
<evidence type="ECO:0000313" key="4">
    <source>
        <dbReference type="EMBL" id="MDK2062609.1"/>
    </source>
</evidence>
<evidence type="ECO:0000313" key="5">
    <source>
        <dbReference type="Proteomes" id="UP001237843"/>
    </source>
</evidence>
<keyword evidence="4" id="KW-0808">Transferase</keyword>
<dbReference type="PANTHER" id="PTHR23028">
    <property type="entry name" value="ACETYLTRANSFERASE"/>
    <property type="match status" value="1"/>
</dbReference>
<dbReference type="GO" id="GO:0009103">
    <property type="term" value="P:lipopolysaccharide biosynthetic process"/>
    <property type="evidence" value="ECO:0007669"/>
    <property type="project" value="TreeGrafter"/>
</dbReference>
<evidence type="ECO:0000256" key="1">
    <source>
        <dbReference type="SAM" id="Phobius"/>
    </source>
</evidence>
<feature type="domain" description="Acyltransferase 3" evidence="2">
    <location>
        <begin position="9"/>
        <end position="336"/>
    </location>
</feature>
<keyword evidence="4" id="KW-0012">Acyltransferase</keyword>
<feature type="transmembrane region" description="Helical" evidence="1">
    <location>
        <begin position="233"/>
        <end position="253"/>
    </location>
</feature>